<dbReference type="EMBL" id="VSSQ01000089">
    <property type="protein sequence ID" value="MPL75507.1"/>
    <property type="molecule type" value="Genomic_DNA"/>
</dbReference>
<protein>
    <submittedName>
        <fullName evidence="2">Uncharacterized protein</fullName>
    </submittedName>
</protein>
<name>A0A644U980_9ZZZZ</name>
<feature type="region of interest" description="Disordered" evidence="1">
    <location>
        <begin position="1"/>
        <end position="38"/>
    </location>
</feature>
<accession>A0A644U980</accession>
<feature type="compositionally biased region" description="Low complexity" evidence="1">
    <location>
        <begin position="21"/>
        <end position="31"/>
    </location>
</feature>
<evidence type="ECO:0000256" key="1">
    <source>
        <dbReference type="SAM" id="MobiDB-lite"/>
    </source>
</evidence>
<sequence length="261" mass="27556">MARARKGRIAAAPAGKGGGAAPSARRASPPGYLGQLEAGSNRASAPWRAVEFEGIAHRGVILVAEPAEPVGRQIAPPGEAVGADVDAGHLAMDQEVRLAEQRDHLHQPAFEGGRGLRDARAVDRLAFGLLEARDGELVRSRGQRRRGGVHRPDQLGGDEVDAEHPAFADLCEAVLGVAAVGFRRGRGEDHLRRGIGDGVEEGIGGEIVAKGAARRDPADRARRDDRIERVVRQAVTIGGAVEHGGGDPFDLNLTLARVRRV</sequence>
<organism evidence="2">
    <name type="scientific">bioreactor metagenome</name>
    <dbReference type="NCBI Taxonomy" id="1076179"/>
    <lineage>
        <taxon>unclassified sequences</taxon>
        <taxon>metagenomes</taxon>
        <taxon>ecological metagenomes</taxon>
    </lineage>
</organism>
<gene>
    <name evidence="2" type="ORF">SDC9_21331</name>
</gene>
<comment type="caution">
    <text evidence="2">The sequence shown here is derived from an EMBL/GenBank/DDBJ whole genome shotgun (WGS) entry which is preliminary data.</text>
</comment>
<proteinExistence type="predicted"/>
<reference evidence="2" key="1">
    <citation type="submission" date="2019-08" db="EMBL/GenBank/DDBJ databases">
        <authorList>
            <person name="Kucharzyk K."/>
            <person name="Murdoch R.W."/>
            <person name="Higgins S."/>
            <person name="Loffler F."/>
        </authorList>
    </citation>
    <scope>NUCLEOTIDE SEQUENCE</scope>
</reference>
<dbReference type="AlphaFoldDB" id="A0A644U980"/>
<evidence type="ECO:0000313" key="2">
    <source>
        <dbReference type="EMBL" id="MPL75507.1"/>
    </source>
</evidence>